<dbReference type="AlphaFoldDB" id="A0A075MRN6"/>
<evidence type="ECO:0000313" key="1">
    <source>
        <dbReference type="EMBL" id="AIF83730.1"/>
    </source>
</evidence>
<organism evidence="1 2">
    <name type="scientific">Candidatus Nitrososphaera evergladensis SR1</name>
    <dbReference type="NCBI Taxonomy" id="1459636"/>
    <lineage>
        <taxon>Archaea</taxon>
        <taxon>Nitrososphaerota</taxon>
        <taxon>Nitrososphaeria</taxon>
        <taxon>Nitrososphaerales</taxon>
        <taxon>Nitrososphaeraceae</taxon>
        <taxon>Nitrososphaera</taxon>
    </lineage>
</organism>
<dbReference type="EMBL" id="CP007174">
    <property type="protein sequence ID" value="AIF83730.1"/>
    <property type="molecule type" value="Genomic_DNA"/>
</dbReference>
<gene>
    <name evidence="1" type="ORF">NTE_01669</name>
</gene>
<proteinExistence type="predicted"/>
<dbReference type="Proteomes" id="UP000028194">
    <property type="component" value="Chromosome"/>
</dbReference>
<keyword evidence="2" id="KW-1185">Reference proteome</keyword>
<dbReference type="KEGG" id="nev:NTE_01669"/>
<sequence>MISSSDFRVIVSEPLKSISFQNYMKKEKRRQLLVDVILTWIVLNCDCDIL</sequence>
<accession>A0A075MRN6</accession>
<dbReference type="HOGENOM" id="CLU_3112876_0_0_2"/>
<evidence type="ECO:0000313" key="2">
    <source>
        <dbReference type="Proteomes" id="UP000028194"/>
    </source>
</evidence>
<name>A0A075MRN6_9ARCH</name>
<protein>
    <submittedName>
        <fullName evidence="1">Uncharacterized protein</fullName>
    </submittedName>
</protein>
<reference evidence="1 2" key="1">
    <citation type="journal article" date="2014" name="PLoS ONE">
        <title>Genome Sequence of Candidatus Nitrososphaera evergladensis from Group I.1b Enriched from Everglades Soil Reveals Novel Genomic Features of the Ammonia-Oxidizing Archaea.</title>
        <authorList>
            <person name="Zhalnina K.V."/>
            <person name="Dias R."/>
            <person name="Leonard M.T."/>
            <person name="Dorr de Quadros P."/>
            <person name="Camargo F.A."/>
            <person name="Drew J.C."/>
            <person name="Farmerie W.G."/>
            <person name="Daroub S.H."/>
            <person name="Triplett E.W."/>
        </authorList>
    </citation>
    <scope>NUCLEOTIDE SEQUENCE [LARGE SCALE GENOMIC DNA]</scope>
    <source>
        <strain evidence="1 2">SR1</strain>
    </source>
</reference>